<accession>A0A2D3W972</accession>
<dbReference type="GO" id="GO:0046872">
    <property type="term" value="F:metal ion binding"/>
    <property type="evidence" value="ECO:0007669"/>
    <property type="project" value="UniProtKB-KW"/>
</dbReference>
<dbReference type="Proteomes" id="UP000231638">
    <property type="component" value="Unassembled WGS sequence"/>
</dbReference>
<dbReference type="AlphaFoldDB" id="A0A2D3W972"/>
<dbReference type="CDD" id="cd21122">
    <property type="entry name" value="SPASM_rSAM"/>
    <property type="match status" value="1"/>
</dbReference>
<keyword evidence="2" id="KW-0949">S-adenosyl-L-methionine</keyword>
<gene>
    <name evidence="7" type="ORF">CFH80_04890</name>
</gene>
<evidence type="ECO:0000313" key="8">
    <source>
        <dbReference type="Proteomes" id="UP000231638"/>
    </source>
</evidence>
<feature type="domain" description="Radical SAM core" evidence="6">
    <location>
        <begin position="1"/>
        <end position="202"/>
    </location>
</feature>
<comment type="caution">
    <text evidence="7">The sequence shown here is derived from an EMBL/GenBank/DDBJ whole genome shotgun (WGS) entry which is preliminary data.</text>
</comment>
<dbReference type="GO" id="GO:0003824">
    <property type="term" value="F:catalytic activity"/>
    <property type="evidence" value="ECO:0007669"/>
    <property type="project" value="InterPro"/>
</dbReference>
<protein>
    <submittedName>
        <fullName evidence="7">Radical SAM protein</fullName>
    </submittedName>
</protein>
<dbReference type="InterPro" id="IPR013785">
    <property type="entry name" value="Aldolase_TIM"/>
</dbReference>
<dbReference type="InterPro" id="IPR023885">
    <property type="entry name" value="4Fe4S-binding_SPASM_dom"/>
</dbReference>
<dbReference type="InterPro" id="IPR058240">
    <property type="entry name" value="rSAM_sf"/>
</dbReference>
<dbReference type="SFLD" id="SFLDS00029">
    <property type="entry name" value="Radical_SAM"/>
    <property type="match status" value="1"/>
</dbReference>
<dbReference type="SUPFAM" id="SSF102114">
    <property type="entry name" value="Radical SAM enzymes"/>
    <property type="match status" value="1"/>
</dbReference>
<evidence type="ECO:0000256" key="1">
    <source>
        <dbReference type="ARBA" id="ARBA00001966"/>
    </source>
</evidence>
<dbReference type="EMBL" id="DLUG01000132">
    <property type="protein sequence ID" value="DAB36445.1"/>
    <property type="molecule type" value="Genomic_DNA"/>
</dbReference>
<dbReference type="Pfam" id="PF13186">
    <property type="entry name" value="SPASM"/>
    <property type="match status" value="1"/>
</dbReference>
<evidence type="ECO:0000256" key="2">
    <source>
        <dbReference type="ARBA" id="ARBA00022691"/>
    </source>
</evidence>
<dbReference type="PANTHER" id="PTHR11228">
    <property type="entry name" value="RADICAL SAM DOMAIN PROTEIN"/>
    <property type="match status" value="1"/>
</dbReference>
<dbReference type="PROSITE" id="PS51918">
    <property type="entry name" value="RADICAL_SAM"/>
    <property type="match status" value="1"/>
</dbReference>
<keyword evidence="4" id="KW-0408">Iron</keyword>
<reference evidence="7 8" key="1">
    <citation type="journal article" date="2017" name="Front. Microbiol.">
        <title>Comparative Genomic Analysis of the Class Epsilonproteobacteria and Proposed Reclassification to Epsilonbacteraeota (phyl. nov.).</title>
        <authorList>
            <person name="Waite D.W."/>
            <person name="Vanwonterghem I."/>
            <person name="Rinke C."/>
            <person name="Parks D.H."/>
            <person name="Zhang Y."/>
            <person name="Takai K."/>
            <person name="Sievert S.M."/>
            <person name="Simon J."/>
            <person name="Campbell B.J."/>
            <person name="Hanson T.E."/>
            <person name="Woyke T."/>
            <person name="Klotz M.G."/>
            <person name="Hugenholtz P."/>
        </authorList>
    </citation>
    <scope>NUCLEOTIDE SEQUENCE [LARGE SCALE GENOMIC DNA]</scope>
    <source>
        <strain evidence="7">UBA11420</strain>
    </source>
</reference>
<dbReference type="CDD" id="cd01335">
    <property type="entry name" value="Radical_SAM"/>
    <property type="match status" value="1"/>
</dbReference>
<name>A0A2D3W972_9BACT</name>
<dbReference type="Gene3D" id="3.20.20.70">
    <property type="entry name" value="Aldolase class I"/>
    <property type="match status" value="1"/>
</dbReference>
<dbReference type="InterPro" id="IPR050377">
    <property type="entry name" value="Radical_SAM_PqqE_MftC-like"/>
</dbReference>
<comment type="cofactor">
    <cofactor evidence="1">
        <name>[4Fe-4S] cluster</name>
        <dbReference type="ChEBI" id="CHEBI:49883"/>
    </cofactor>
</comment>
<keyword evidence="5" id="KW-0411">Iron-sulfur</keyword>
<proteinExistence type="predicted"/>
<dbReference type="SFLD" id="SFLDG01067">
    <property type="entry name" value="SPASM/twitch_domain_containing"/>
    <property type="match status" value="1"/>
</dbReference>
<sequence length="292" mass="33241">MKFHRVYVELSNICGLKCSFCPQSTLKPQSMSLDFFESLLAQLLAYTKEIAYHMGGDPLSLSNLEAYLSATKRYGLQGLLTTSGYYLSKHSHETLLHPALKQVNISLNSYNKNAMPLSFEAYMQPVLELCRAQNETRKDLFINLRVWNFDEKQSEKAFNAMLFAYLSQAFGVTLDAQTIERERPRSLRLAEKVLVHFDRYFEWPSLASTNESEGSCLGLKSHFGILSSGIVVPCCLDKEGVIPLGNLHVDSLETILNAQRAQTILQGFRQGRCVETLCRKCTYKHRFQKDEQ</sequence>
<dbReference type="InterPro" id="IPR007197">
    <property type="entry name" value="rSAM"/>
</dbReference>
<evidence type="ECO:0000259" key="6">
    <source>
        <dbReference type="PROSITE" id="PS51918"/>
    </source>
</evidence>
<evidence type="ECO:0000256" key="5">
    <source>
        <dbReference type="ARBA" id="ARBA00023014"/>
    </source>
</evidence>
<organism evidence="7 8">
    <name type="scientific">Sulfurospirillum cavolei</name>
    <dbReference type="NCBI Taxonomy" id="366522"/>
    <lineage>
        <taxon>Bacteria</taxon>
        <taxon>Pseudomonadati</taxon>
        <taxon>Campylobacterota</taxon>
        <taxon>Epsilonproteobacteria</taxon>
        <taxon>Campylobacterales</taxon>
        <taxon>Sulfurospirillaceae</taxon>
        <taxon>Sulfurospirillum</taxon>
    </lineage>
</organism>
<dbReference type="Pfam" id="PF04055">
    <property type="entry name" value="Radical_SAM"/>
    <property type="match status" value="1"/>
</dbReference>
<evidence type="ECO:0000313" key="7">
    <source>
        <dbReference type="EMBL" id="DAB36445.1"/>
    </source>
</evidence>
<dbReference type="PANTHER" id="PTHR11228:SF7">
    <property type="entry name" value="PQQA PEPTIDE CYCLASE"/>
    <property type="match status" value="1"/>
</dbReference>
<keyword evidence="3" id="KW-0479">Metal-binding</keyword>
<dbReference type="STRING" id="366522.GCA_001548055_00735"/>
<evidence type="ECO:0000256" key="3">
    <source>
        <dbReference type="ARBA" id="ARBA00022723"/>
    </source>
</evidence>
<evidence type="ECO:0000256" key="4">
    <source>
        <dbReference type="ARBA" id="ARBA00023004"/>
    </source>
</evidence>
<dbReference type="GO" id="GO:0051536">
    <property type="term" value="F:iron-sulfur cluster binding"/>
    <property type="evidence" value="ECO:0007669"/>
    <property type="project" value="UniProtKB-KW"/>
</dbReference>